<dbReference type="AlphaFoldDB" id="A0A0L8I980"/>
<keyword evidence="1" id="KW-0812">Transmembrane</keyword>
<dbReference type="EMBL" id="KQ416225">
    <property type="protein sequence ID" value="KOF98058.1"/>
    <property type="molecule type" value="Genomic_DNA"/>
</dbReference>
<proteinExistence type="predicted"/>
<evidence type="ECO:0000256" key="1">
    <source>
        <dbReference type="SAM" id="Phobius"/>
    </source>
</evidence>
<name>A0A0L8I980_OCTBM</name>
<keyword evidence="1" id="KW-0472">Membrane</keyword>
<keyword evidence="1" id="KW-1133">Transmembrane helix</keyword>
<reference evidence="2" key="1">
    <citation type="submission" date="2015-07" db="EMBL/GenBank/DDBJ databases">
        <title>MeaNS - Measles Nucleotide Surveillance Program.</title>
        <authorList>
            <person name="Tran T."/>
            <person name="Druce J."/>
        </authorList>
    </citation>
    <scope>NUCLEOTIDE SEQUENCE</scope>
    <source>
        <strain evidence="2">UCB-OBI-ISO-001</strain>
        <tissue evidence="2">Gonad</tissue>
    </source>
</reference>
<feature type="transmembrane region" description="Helical" evidence="1">
    <location>
        <begin position="22"/>
        <end position="45"/>
    </location>
</feature>
<gene>
    <name evidence="2" type="ORF">OCBIM_22027484mg</name>
</gene>
<protein>
    <submittedName>
        <fullName evidence="2">Uncharacterized protein</fullName>
    </submittedName>
</protein>
<accession>A0A0L8I980</accession>
<evidence type="ECO:0000313" key="2">
    <source>
        <dbReference type="EMBL" id="KOF98058.1"/>
    </source>
</evidence>
<sequence length="66" mass="7983">MFSSSILLYHAVYLHDTKLEPVIFRVYILSTCIYAPFQFDLLFYCMPRQYIRKYKFKYNSKAAIVL</sequence>
<organism evidence="2">
    <name type="scientific">Octopus bimaculoides</name>
    <name type="common">California two-spotted octopus</name>
    <dbReference type="NCBI Taxonomy" id="37653"/>
    <lineage>
        <taxon>Eukaryota</taxon>
        <taxon>Metazoa</taxon>
        <taxon>Spiralia</taxon>
        <taxon>Lophotrochozoa</taxon>
        <taxon>Mollusca</taxon>
        <taxon>Cephalopoda</taxon>
        <taxon>Coleoidea</taxon>
        <taxon>Octopodiformes</taxon>
        <taxon>Octopoda</taxon>
        <taxon>Incirrata</taxon>
        <taxon>Octopodidae</taxon>
        <taxon>Octopus</taxon>
    </lineage>
</organism>